<evidence type="ECO:0000259" key="1">
    <source>
        <dbReference type="Pfam" id="PF13649"/>
    </source>
</evidence>
<protein>
    <submittedName>
        <fullName evidence="2">Methyltransferase</fullName>
    </submittedName>
</protein>
<dbReference type="RefSeq" id="WP_237384390.1">
    <property type="nucleotide sequence ID" value="NZ_CP071793.1"/>
</dbReference>
<dbReference type="CDD" id="cd02440">
    <property type="entry name" value="AdoMet_MTases"/>
    <property type="match status" value="1"/>
</dbReference>
<keyword evidence="2" id="KW-0808">Transferase</keyword>
<organism evidence="2 3">
    <name type="scientific">Sulfidibacter corallicola</name>
    <dbReference type="NCBI Taxonomy" id="2818388"/>
    <lineage>
        <taxon>Bacteria</taxon>
        <taxon>Pseudomonadati</taxon>
        <taxon>Acidobacteriota</taxon>
        <taxon>Holophagae</taxon>
        <taxon>Acanthopleuribacterales</taxon>
        <taxon>Acanthopleuribacteraceae</taxon>
        <taxon>Sulfidibacter</taxon>
    </lineage>
</organism>
<dbReference type="KEGG" id="scor:J3U87_17760"/>
<evidence type="ECO:0000313" key="2">
    <source>
        <dbReference type="EMBL" id="QTD54294.1"/>
    </source>
</evidence>
<dbReference type="SUPFAM" id="SSF53335">
    <property type="entry name" value="S-adenosyl-L-methionine-dependent methyltransferases"/>
    <property type="match status" value="1"/>
</dbReference>
<dbReference type="GO" id="GO:0032259">
    <property type="term" value="P:methylation"/>
    <property type="evidence" value="ECO:0007669"/>
    <property type="project" value="UniProtKB-KW"/>
</dbReference>
<gene>
    <name evidence="2" type="ORF">J3U87_17760</name>
</gene>
<dbReference type="InterPro" id="IPR041698">
    <property type="entry name" value="Methyltransf_25"/>
</dbReference>
<name>A0A8A4TYW5_SULCO</name>
<dbReference type="InterPro" id="IPR029063">
    <property type="entry name" value="SAM-dependent_MTases_sf"/>
</dbReference>
<dbReference type="Proteomes" id="UP000663929">
    <property type="component" value="Chromosome"/>
</dbReference>
<dbReference type="AlphaFoldDB" id="A0A8A4TYW5"/>
<dbReference type="PANTHER" id="PTHR47739">
    <property type="entry name" value="TRNA1(VAL) (ADENINE(37)-N6)-METHYLTRANSFERASE"/>
    <property type="match status" value="1"/>
</dbReference>
<dbReference type="Pfam" id="PF13649">
    <property type="entry name" value="Methyltransf_25"/>
    <property type="match status" value="1"/>
</dbReference>
<evidence type="ECO:0000313" key="3">
    <source>
        <dbReference type="Proteomes" id="UP000663929"/>
    </source>
</evidence>
<dbReference type="InterPro" id="IPR050210">
    <property type="entry name" value="tRNA_Adenine-N(6)_MTase"/>
</dbReference>
<keyword evidence="2" id="KW-0489">Methyltransferase</keyword>
<accession>A0A8A4TYW5</accession>
<dbReference type="PANTHER" id="PTHR47739:SF1">
    <property type="entry name" value="TRNA1(VAL) (ADENINE(37)-N6)-METHYLTRANSFERASE"/>
    <property type="match status" value="1"/>
</dbReference>
<dbReference type="EMBL" id="CP071793">
    <property type="protein sequence ID" value="QTD54294.1"/>
    <property type="molecule type" value="Genomic_DNA"/>
</dbReference>
<dbReference type="InterPro" id="IPR002052">
    <property type="entry name" value="DNA_methylase_N6_adenine_CS"/>
</dbReference>
<sequence>MSWQPMRLSQPKRGYRYSVDALLLAAFAARFRPRRWLDLGTGCGVVAAHLSAYLPESRGMAVERQPELAAHARTNLAAAPVGLIEGDARTFPWRREVFDLIACNPPYYAHGSGRLKKDPVAAAARHALHGDLVDFCDALFGALTPQGRFCAVLPCTSYERMEPRLVARGWFPWVRLWVRPFADRVPNLVCFALGKTLVDRPCSGEMVLYRAHRLFSERAHDFFALRGDEVPIWSEDHSLLE</sequence>
<feature type="domain" description="Methyltransferase" evidence="1">
    <location>
        <begin position="37"/>
        <end position="104"/>
    </location>
</feature>
<proteinExistence type="predicted"/>
<reference evidence="2" key="1">
    <citation type="submission" date="2021-03" db="EMBL/GenBank/DDBJ databases">
        <title>Acanthopleuribacteraceae sp. M133.</title>
        <authorList>
            <person name="Wang G."/>
        </authorList>
    </citation>
    <scope>NUCLEOTIDE SEQUENCE</scope>
    <source>
        <strain evidence="2">M133</strain>
    </source>
</reference>
<keyword evidence="3" id="KW-1185">Reference proteome</keyword>
<dbReference type="PROSITE" id="PS00092">
    <property type="entry name" value="N6_MTASE"/>
    <property type="match status" value="1"/>
</dbReference>
<dbReference type="Gene3D" id="3.40.50.150">
    <property type="entry name" value="Vaccinia Virus protein VP39"/>
    <property type="match status" value="1"/>
</dbReference>
<dbReference type="GO" id="GO:0003676">
    <property type="term" value="F:nucleic acid binding"/>
    <property type="evidence" value="ECO:0007669"/>
    <property type="project" value="InterPro"/>
</dbReference>
<dbReference type="GO" id="GO:0008168">
    <property type="term" value="F:methyltransferase activity"/>
    <property type="evidence" value="ECO:0007669"/>
    <property type="project" value="UniProtKB-KW"/>
</dbReference>